<evidence type="ECO:0000256" key="3">
    <source>
        <dbReference type="ARBA" id="ARBA00013036"/>
    </source>
</evidence>
<comment type="cofactor">
    <cofactor evidence="11">
        <name>FMNH2</name>
        <dbReference type="ChEBI" id="CHEBI:57618"/>
    </cofactor>
    <text evidence="11">Reduced FMN (FMNH(2)).</text>
</comment>
<keyword evidence="8 11" id="KW-0521">NADP</keyword>
<keyword evidence="5 11" id="KW-0285">Flavoprotein</keyword>
<feature type="binding site" evidence="11">
    <location>
        <begin position="140"/>
        <end position="142"/>
    </location>
    <ligand>
        <name>FMN</name>
        <dbReference type="ChEBI" id="CHEBI:58210"/>
    </ligand>
</feature>
<feature type="binding site" evidence="11">
    <location>
        <position position="46"/>
    </location>
    <ligand>
        <name>NADP(+)</name>
        <dbReference type="ChEBI" id="CHEBI:58349"/>
    </ligand>
</feature>
<dbReference type="HAMAP" id="MF_00300">
    <property type="entry name" value="Chorismate_synth"/>
    <property type="match status" value="1"/>
</dbReference>
<dbReference type="PIRSF" id="PIRSF001456">
    <property type="entry name" value="Chorismate_synth"/>
    <property type="match status" value="1"/>
</dbReference>
<dbReference type="Gene3D" id="3.60.150.10">
    <property type="entry name" value="Chorismate synthase AroC"/>
    <property type="match status" value="1"/>
</dbReference>
<keyword evidence="4 11" id="KW-0028">Amino-acid biosynthesis</keyword>
<evidence type="ECO:0000256" key="2">
    <source>
        <dbReference type="ARBA" id="ARBA00008014"/>
    </source>
</evidence>
<dbReference type="GO" id="GO:0009073">
    <property type="term" value="P:aromatic amino acid family biosynthetic process"/>
    <property type="evidence" value="ECO:0007669"/>
    <property type="project" value="UniProtKB-KW"/>
</dbReference>
<feature type="binding site" evidence="11">
    <location>
        <position position="40"/>
    </location>
    <ligand>
        <name>NADP(+)</name>
        <dbReference type="ChEBI" id="CHEBI:58349"/>
    </ligand>
</feature>
<comment type="subunit">
    <text evidence="11">Homotetramer.</text>
</comment>
<dbReference type="InterPro" id="IPR000453">
    <property type="entry name" value="Chorismate_synth"/>
</dbReference>
<evidence type="ECO:0000256" key="10">
    <source>
        <dbReference type="ARBA" id="ARBA00023239"/>
    </source>
</evidence>
<feature type="binding site" evidence="11">
    <location>
        <begin position="320"/>
        <end position="324"/>
    </location>
    <ligand>
        <name>FMN</name>
        <dbReference type="ChEBI" id="CHEBI:58210"/>
    </ligand>
</feature>
<dbReference type="GO" id="GO:0010181">
    <property type="term" value="F:FMN binding"/>
    <property type="evidence" value="ECO:0007669"/>
    <property type="project" value="TreeGrafter"/>
</dbReference>
<dbReference type="NCBIfam" id="TIGR00033">
    <property type="entry name" value="aroC"/>
    <property type="match status" value="1"/>
</dbReference>
<dbReference type="GO" id="GO:0004107">
    <property type="term" value="F:chorismate synthase activity"/>
    <property type="evidence" value="ECO:0007669"/>
    <property type="project" value="UniProtKB-UniRule"/>
</dbReference>
<evidence type="ECO:0000256" key="8">
    <source>
        <dbReference type="ARBA" id="ARBA00022857"/>
    </source>
</evidence>
<dbReference type="UniPathway" id="UPA00053">
    <property type="reaction ID" value="UER00090"/>
</dbReference>
<dbReference type="PANTHER" id="PTHR21085:SF0">
    <property type="entry name" value="CHORISMATE SYNTHASE"/>
    <property type="match status" value="1"/>
</dbReference>
<comment type="similarity">
    <text evidence="2 11">Belongs to the chorismate synthase family.</text>
</comment>
<evidence type="ECO:0000313" key="13">
    <source>
        <dbReference type="Proteomes" id="UP000215771"/>
    </source>
</evidence>
<feature type="binding site" evidence="11">
    <location>
        <begin position="261"/>
        <end position="262"/>
    </location>
    <ligand>
        <name>FMN</name>
        <dbReference type="ChEBI" id="CHEBI:58210"/>
    </ligand>
</feature>
<dbReference type="EMBL" id="NQMQ01000010">
    <property type="protein sequence ID" value="PAJ70188.1"/>
    <property type="molecule type" value="Genomic_DNA"/>
</dbReference>
<dbReference type="Pfam" id="PF01264">
    <property type="entry name" value="Chorismate_synt"/>
    <property type="match status" value="1"/>
</dbReference>
<dbReference type="PROSITE" id="PS00789">
    <property type="entry name" value="CHORISMATE_SYNTHASE_3"/>
    <property type="match status" value="1"/>
</dbReference>
<dbReference type="GO" id="GO:0005829">
    <property type="term" value="C:cytosol"/>
    <property type="evidence" value="ECO:0007669"/>
    <property type="project" value="TreeGrafter"/>
</dbReference>
<keyword evidence="10 11" id="KW-0456">Lyase</keyword>
<evidence type="ECO:0000256" key="11">
    <source>
        <dbReference type="HAMAP-Rule" id="MF_00300"/>
    </source>
</evidence>
<comment type="function">
    <text evidence="11">Catalyzes the anti-1,4-elimination of the C-3 phosphate and the C-6 proR hydrogen from 5-enolpyruvylshikimate-3-phosphate (EPSP) to yield chorismate, which is the branch point compound that serves as the starting substrate for the three terminal pathways of aromatic amino acid biosynthesis. This reaction introduces a second double bond into the aromatic ring system.</text>
</comment>
<dbReference type="PANTHER" id="PTHR21085">
    <property type="entry name" value="CHORISMATE SYNTHASE"/>
    <property type="match status" value="1"/>
</dbReference>
<proteinExistence type="inferred from homology"/>
<dbReference type="FunFam" id="3.60.150.10:FF:000002">
    <property type="entry name" value="Chorismate synthase"/>
    <property type="match status" value="1"/>
</dbReference>
<comment type="pathway">
    <text evidence="1 11">Metabolic intermediate biosynthesis; chorismate biosynthesis; chorismate from D-erythrose 4-phosphate and phosphoenolpyruvate: step 7/7.</text>
</comment>
<dbReference type="InterPro" id="IPR035904">
    <property type="entry name" value="Chorismate_synth_AroC_sf"/>
</dbReference>
<evidence type="ECO:0000256" key="6">
    <source>
        <dbReference type="ARBA" id="ARBA00022643"/>
    </source>
</evidence>
<feature type="binding site" evidence="11">
    <location>
        <position position="346"/>
    </location>
    <ligand>
        <name>FMN</name>
        <dbReference type="ChEBI" id="CHEBI:58210"/>
    </ligand>
</feature>
<evidence type="ECO:0000256" key="1">
    <source>
        <dbReference type="ARBA" id="ARBA00005044"/>
    </source>
</evidence>
<gene>
    <name evidence="11" type="primary">aroC</name>
    <name evidence="12" type="ORF">CIG21_04885</name>
</gene>
<sequence length="421" mass="44700">MLRWTTAGESHGQALIALIEDMPAGVPVTQEEIGHHLARRRLGYGRGARMKFEADELTLLTGILHGRTLGSPIAIQIGNSEWAKWTTIMSPHPLDMEDDEVAKAMSSGRGARLTRPRPGHADFAGMLKYGFDSARPVLERSSARETAARVAAATVARSLLRETLGVEVFSHVISIGESASYAGPAPTYADIDAIDASPVRAYSKEAEEDMVSCIEAAKKSGDTLGGIVEVIVDGLPIGLGSHISGDHRLDSQLAAALMGIQSVKGVEIGDGFEEARRRGSEAHDEMVRDEDGVHRLTNRAGGLEGGMTNGEQLRVRAAMKPISTVPRALQTVDMSTGEAATGIHQRSDVCAVPAGGVVAEAMVALVLARAVLEKFGGDSLAETKRNIDAYNENVRRRLSFADGAAHEAAGEKKEGNANDVQ</sequence>
<dbReference type="NCBIfam" id="NF003793">
    <property type="entry name" value="PRK05382.1"/>
    <property type="match status" value="1"/>
</dbReference>
<keyword evidence="9 11" id="KW-0057">Aromatic amino acid biosynthesis</keyword>
<dbReference type="AlphaFoldDB" id="A0A269PDN4"/>
<name>A0A269PDN4_9CORY</name>
<dbReference type="EC" id="4.2.3.5" evidence="3 11"/>
<evidence type="ECO:0000256" key="4">
    <source>
        <dbReference type="ARBA" id="ARBA00022605"/>
    </source>
</evidence>
<evidence type="ECO:0000256" key="9">
    <source>
        <dbReference type="ARBA" id="ARBA00023141"/>
    </source>
</evidence>
<dbReference type="SUPFAM" id="SSF103263">
    <property type="entry name" value="Chorismate synthase, AroC"/>
    <property type="match status" value="1"/>
</dbReference>
<keyword evidence="6 11" id="KW-0288">FMN</keyword>
<dbReference type="Proteomes" id="UP000215771">
    <property type="component" value="Unassembled WGS sequence"/>
</dbReference>
<feature type="binding site" evidence="11">
    <location>
        <position position="305"/>
    </location>
    <ligand>
        <name>FMN</name>
        <dbReference type="ChEBI" id="CHEBI:58210"/>
    </ligand>
</feature>
<dbReference type="RefSeq" id="WP_095276357.1">
    <property type="nucleotide sequence ID" value="NZ_CP047655.1"/>
</dbReference>
<dbReference type="GO" id="GO:0008652">
    <property type="term" value="P:amino acid biosynthetic process"/>
    <property type="evidence" value="ECO:0007669"/>
    <property type="project" value="UniProtKB-KW"/>
</dbReference>
<reference evidence="12 13" key="1">
    <citation type="submission" date="2017-08" db="EMBL/GenBank/DDBJ databases">
        <authorList>
            <person name="de Groot N.N."/>
        </authorList>
    </citation>
    <scope>NUCLEOTIDE SEQUENCE [LARGE SCALE GENOMIC DNA]</scope>
    <source>
        <strain evidence="12 13">NBT06-6</strain>
    </source>
</reference>
<keyword evidence="7 11" id="KW-0274">FAD</keyword>
<dbReference type="GO" id="GO:0009423">
    <property type="term" value="P:chorismate biosynthetic process"/>
    <property type="evidence" value="ECO:0007669"/>
    <property type="project" value="UniProtKB-UniRule"/>
</dbReference>
<organism evidence="12 13">
    <name type="scientific">Corynebacterium hadale</name>
    <dbReference type="NCBI Taxonomy" id="2026255"/>
    <lineage>
        <taxon>Bacteria</taxon>
        <taxon>Bacillati</taxon>
        <taxon>Actinomycetota</taxon>
        <taxon>Actinomycetes</taxon>
        <taxon>Mycobacteriales</taxon>
        <taxon>Corynebacteriaceae</taxon>
        <taxon>Corynebacterium</taxon>
    </lineage>
</organism>
<comment type="catalytic activity">
    <reaction evidence="11">
        <text>5-O-(1-carboxyvinyl)-3-phosphoshikimate = chorismate + phosphate</text>
        <dbReference type="Rhea" id="RHEA:21020"/>
        <dbReference type="ChEBI" id="CHEBI:29748"/>
        <dbReference type="ChEBI" id="CHEBI:43474"/>
        <dbReference type="ChEBI" id="CHEBI:57701"/>
        <dbReference type="EC" id="4.2.3.5"/>
    </reaction>
</comment>
<evidence type="ECO:0000256" key="7">
    <source>
        <dbReference type="ARBA" id="ARBA00022827"/>
    </source>
</evidence>
<dbReference type="InterPro" id="IPR020541">
    <property type="entry name" value="Chorismate_synthase_CS"/>
</dbReference>
<comment type="caution">
    <text evidence="12">The sequence shown here is derived from an EMBL/GenBank/DDBJ whole genome shotgun (WGS) entry which is preliminary data.</text>
</comment>
<evidence type="ECO:0000256" key="5">
    <source>
        <dbReference type="ARBA" id="ARBA00022630"/>
    </source>
</evidence>
<dbReference type="CDD" id="cd07304">
    <property type="entry name" value="Chorismate_synthase"/>
    <property type="match status" value="1"/>
</dbReference>
<protein>
    <recommendedName>
        <fullName evidence="3 11">Chorismate synthase</fullName>
        <shortName evidence="11">CS</shortName>
        <ecNumber evidence="3 11">4.2.3.5</ecNumber>
    </recommendedName>
    <alternativeName>
        <fullName evidence="11">5-enolpyruvylshikimate-3-phosphate phospholyase</fullName>
    </alternativeName>
</protein>
<accession>A0A269PDN4</accession>
<evidence type="ECO:0000313" key="12">
    <source>
        <dbReference type="EMBL" id="PAJ70188.1"/>
    </source>
</evidence>
<dbReference type="PROSITE" id="PS00788">
    <property type="entry name" value="CHORISMATE_SYNTHASE_2"/>
    <property type="match status" value="1"/>
</dbReference>